<dbReference type="Proteomes" id="UP001151760">
    <property type="component" value="Unassembled WGS sequence"/>
</dbReference>
<gene>
    <name evidence="2" type="ORF">Tco_0727022</name>
</gene>
<reference evidence="2" key="1">
    <citation type="journal article" date="2022" name="Int. J. Mol. Sci.">
        <title>Draft Genome of Tanacetum Coccineum: Genomic Comparison of Closely Related Tanacetum-Family Plants.</title>
        <authorList>
            <person name="Yamashiro T."/>
            <person name="Shiraishi A."/>
            <person name="Nakayama K."/>
            <person name="Satake H."/>
        </authorList>
    </citation>
    <scope>NUCLEOTIDE SEQUENCE</scope>
</reference>
<sequence>MYMAQKRLRNRERYGFVRYKLVADVEALLKRLREIKFGDMWLKNFIAFDRKNSHNRGIEGNRGPRYGLRAENEWKIKVVNGGTRDERKFVEVVSEERLNMDKKGDNGKNVKEVPKVVAGSSKRDAEQELNQECSKRKKIGEGSEPAEESKDELSQEQLQQLMIIVLEEGINVESLQTKYPIIGREVYTKDSRMYWKIIRVGNHTEVYQIFKDMLKNFDRDDLVKLWSLVHERSNSIEPTEDKEREIWVELKRLFVPDDDDTLWKLQRYMHDPLKWKLYDTCVVHHVSIKRGHDIFMLVEKDYPLTRALMTLMLSNKLQVDEYSVMADEHLRKIFILANKPRQ</sequence>
<comment type="caution">
    <text evidence="2">The sequence shown here is derived from an EMBL/GenBank/DDBJ whole genome shotgun (WGS) entry which is preliminary data.</text>
</comment>
<evidence type="ECO:0000313" key="2">
    <source>
        <dbReference type="EMBL" id="GJS77141.1"/>
    </source>
</evidence>
<dbReference type="EMBL" id="BQNB010010426">
    <property type="protein sequence ID" value="GJS77141.1"/>
    <property type="molecule type" value="Genomic_DNA"/>
</dbReference>
<name>A0ABQ4YIB2_9ASTR</name>
<feature type="region of interest" description="Disordered" evidence="1">
    <location>
        <begin position="117"/>
        <end position="152"/>
    </location>
</feature>
<reference evidence="2" key="2">
    <citation type="submission" date="2022-01" db="EMBL/GenBank/DDBJ databases">
        <authorList>
            <person name="Yamashiro T."/>
            <person name="Shiraishi A."/>
            <person name="Satake H."/>
            <person name="Nakayama K."/>
        </authorList>
    </citation>
    <scope>NUCLEOTIDE SEQUENCE</scope>
</reference>
<evidence type="ECO:0000313" key="3">
    <source>
        <dbReference type="Proteomes" id="UP001151760"/>
    </source>
</evidence>
<protein>
    <submittedName>
        <fullName evidence="2">Uncharacterized protein</fullName>
    </submittedName>
</protein>
<evidence type="ECO:0000256" key="1">
    <source>
        <dbReference type="SAM" id="MobiDB-lite"/>
    </source>
</evidence>
<organism evidence="2 3">
    <name type="scientific">Tanacetum coccineum</name>
    <dbReference type="NCBI Taxonomy" id="301880"/>
    <lineage>
        <taxon>Eukaryota</taxon>
        <taxon>Viridiplantae</taxon>
        <taxon>Streptophyta</taxon>
        <taxon>Embryophyta</taxon>
        <taxon>Tracheophyta</taxon>
        <taxon>Spermatophyta</taxon>
        <taxon>Magnoliopsida</taxon>
        <taxon>eudicotyledons</taxon>
        <taxon>Gunneridae</taxon>
        <taxon>Pentapetalae</taxon>
        <taxon>asterids</taxon>
        <taxon>campanulids</taxon>
        <taxon>Asterales</taxon>
        <taxon>Asteraceae</taxon>
        <taxon>Asteroideae</taxon>
        <taxon>Anthemideae</taxon>
        <taxon>Anthemidinae</taxon>
        <taxon>Tanacetum</taxon>
    </lineage>
</organism>
<keyword evidence="3" id="KW-1185">Reference proteome</keyword>
<proteinExistence type="predicted"/>
<accession>A0ABQ4YIB2</accession>